<accession>A0A382YPC6</accession>
<proteinExistence type="predicted"/>
<evidence type="ECO:0000313" key="1">
    <source>
        <dbReference type="EMBL" id="SVD84705.1"/>
    </source>
</evidence>
<organism evidence="1">
    <name type="scientific">marine metagenome</name>
    <dbReference type="NCBI Taxonomy" id="408172"/>
    <lineage>
        <taxon>unclassified sequences</taxon>
        <taxon>metagenomes</taxon>
        <taxon>ecological metagenomes</taxon>
    </lineage>
</organism>
<reference evidence="1" key="1">
    <citation type="submission" date="2018-05" db="EMBL/GenBank/DDBJ databases">
        <authorList>
            <person name="Lanie J.A."/>
            <person name="Ng W.-L."/>
            <person name="Kazmierczak K.M."/>
            <person name="Andrzejewski T.M."/>
            <person name="Davidsen T.M."/>
            <person name="Wayne K.J."/>
            <person name="Tettelin H."/>
            <person name="Glass J.I."/>
            <person name="Rusch D."/>
            <person name="Podicherti R."/>
            <person name="Tsui H.-C.T."/>
            <person name="Winkler M.E."/>
        </authorList>
    </citation>
    <scope>NUCLEOTIDE SEQUENCE</scope>
</reference>
<feature type="non-terminal residue" evidence="1">
    <location>
        <position position="45"/>
    </location>
</feature>
<name>A0A382YPC6_9ZZZZ</name>
<sequence>MNEIVNDYDAWAYQYDNNINPTRDLDKAVTKKSLSNLNFSNVLEL</sequence>
<dbReference type="EMBL" id="UINC01177198">
    <property type="protein sequence ID" value="SVD84705.1"/>
    <property type="molecule type" value="Genomic_DNA"/>
</dbReference>
<gene>
    <name evidence="1" type="ORF">METZ01_LOCUS437559</name>
</gene>
<protein>
    <submittedName>
        <fullName evidence="1">Uncharacterized protein</fullName>
    </submittedName>
</protein>
<dbReference type="AlphaFoldDB" id="A0A382YPC6"/>